<dbReference type="STRING" id="407022.SAMN05661044_02145"/>
<keyword evidence="4" id="KW-1185">Reference proteome</keyword>
<organism evidence="3 4">
    <name type="scientific">Olivibacter domesticus</name>
    <name type="common">Pseudosphingobacterium domesticum</name>
    <dbReference type="NCBI Taxonomy" id="407022"/>
    <lineage>
        <taxon>Bacteria</taxon>
        <taxon>Pseudomonadati</taxon>
        <taxon>Bacteroidota</taxon>
        <taxon>Sphingobacteriia</taxon>
        <taxon>Sphingobacteriales</taxon>
        <taxon>Sphingobacteriaceae</taxon>
        <taxon>Olivibacter</taxon>
    </lineage>
</organism>
<dbReference type="AlphaFoldDB" id="A0A1H7MV68"/>
<dbReference type="Gene3D" id="3.30.70.100">
    <property type="match status" value="1"/>
</dbReference>
<sequence length="129" mass="14691">MKSIRFMLVAIMAIIGTAVYGQEKTTSFKVYGNCEMCKKRIEKAANIEGVSKATWDVDSKMMTVAFDSGKVNDKDIQKRIAQIGHDTQNFSAKDVTYNKLPECCQYDRKIAANTENEEHQEQDSHQHKH</sequence>
<evidence type="ECO:0000256" key="1">
    <source>
        <dbReference type="SAM" id="SignalP"/>
    </source>
</evidence>
<evidence type="ECO:0000259" key="2">
    <source>
        <dbReference type="Pfam" id="PF00403"/>
    </source>
</evidence>
<feature type="signal peptide" evidence="1">
    <location>
        <begin position="1"/>
        <end position="21"/>
    </location>
</feature>
<dbReference type="GO" id="GO:0046872">
    <property type="term" value="F:metal ion binding"/>
    <property type="evidence" value="ECO:0007669"/>
    <property type="project" value="InterPro"/>
</dbReference>
<accession>A0A1H7MV68</accession>
<protein>
    <submittedName>
        <fullName evidence="3">Copper chaperone CopZ</fullName>
    </submittedName>
</protein>
<proteinExistence type="predicted"/>
<dbReference type="EMBL" id="FOAF01000001">
    <property type="protein sequence ID" value="SEL15246.1"/>
    <property type="molecule type" value="Genomic_DNA"/>
</dbReference>
<dbReference type="RefSeq" id="WP_093323308.1">
    <property type="nucleotide sequence ID" value="NZ_FOAF01000001.1"/>
</dbReference>
<dbReference type="Pfam" id="PF00403">
    <property type="entry name" value="HMA"/>
    <property type="match status" value="1"/>
</dbReference>
<keyword evidence="1" id="KW-0732">Signal</keyword>
<reference evidence="4" key="1">
    <citation type="submission" date="2016-10" db="EMBL/GenBank/DDBJ databases">
        <authorList>
            <person name="Varghese N."/>
            <person name="Submissions S."/>
        </authorList>
    </citation>
    <scope>NUCLEOTIDE SEQUENCE [LARGE SCALE GENOMIC DNA]</scope>
    <source>
        <strain evidence="4">DSM 18733</strain>
    </source>
</reference>
<feature type="chain" id="PRO_5011651365" evidence="1">
    <location>
        <begin position="22"/>
        <end position="129"/>
    </location>
</feature>
<evidence type="ECO:0000313" key="4">
    <source>
        <dbReference type="Proteomes" id="UP000199421"/>
    </source>
</evidence>
<name>A0A1H7MV68_OLID1</name>
<dbReference type="InterPro" id="IPR006121">
    <property type="entry name" value="HMA_dom"/>
</dbReference>
<gene>
    <name evidence="3" type="ORF">SAMN05661044_02145</name>
</gene>
<feature type="domain" description="HMA" evidence="2">
    <location>
        <begin position="34"/>
        <end position="86"/>
    </location>
</feature>
<dbReference type="Proteomes" id="UP000199421">
    <property type="component" value="Unassembled WGS sequence"/>
</dbReference>
<dbReference type="SUPFAM" id="SSF55008">
    <property type="entry name" value="HMA, heavy metal-associated domain"/>
    <property type="match status" value="1"/>
</dbReference>
<dbReference type="InterPro" id="IPR036163">
    <property type="entry name" value="HMA_dom_sf"/>
</dbReference>
<evidence type="ECO:0000313" key="3">
    <source>
        <dbReference type="EMBL" id="SEL15246.1"/>
    </source>
</evidence>
<dbReference type="OrthoDB" id="5513217at2"/>